<dbReference type="Pfam" id="PF07228">
    <property type="entry name" value="SpoIIE"/>
    <property type="match status" value="1"/>
</dbReference>
<dbReference type="InterPro" id="IPR001932">
    <property type="entry name" value="PPM-type_phosphatase-like_dom"/>
</dbReference>
<name>A0A6G4AHN4_9ACTN</name>
<proteinExistence type="predicted"/>
<dbReference type="SUPFAM" id="SSF81606">
    <property type="entry name" value="PP2C-like"/>
    <property type="match status" value="1"/>
</dbReference>
<dbReference type="InterPro" id="IPR036890">
    <property type="entry name" value="HATPase_C_sf"/>
</dbReference>
<evidence type="ECO:0000259" key="2">
    <source>
        <dbReference type="SMART" id="SM00331"/>
    </source>
</evidence>
<organism evidence="3 4">
    <name type="scientific">Streptomyces rhizosphaericus</name>
    <dbReference type="NCBI Taxonomy" id="114699"/>
    <lineage>
        <taxon>Bacteria</taxon>
        <taxon>Bacillati</taxon>
        <taxon>Actinomycetota</taxon>
        <taxon>Actinomycetes</taxon>
        <taxon>Kitasatosporales</taxon>
        <taxon>Streptomycetaceae</taxon>
        <taxon>Streptomyces</taxon>
        <taxon>Streptomyces violaceusniger group</taxon>
    </lineage>
</organism>
<dbReference type="InterPro" id="IPR052016">
    <property type="entry name" value="Bact_Sigma-Reg"/>
</dbReference>
<dbReference type="EMBL" id="JAAIKT010000025">
    <property type="protein sequence ID" value="NEW72853.1"/>
    <property type="molecule type" value="Genomic_DNA"/>
</dbReference>
<dbReference type="Proteomes" id="UP000476310">
    <property type="component" value="Unassembled WGS sequence"/>
</dbReference>
<dbReference type="Gene3D" id="3.60.40.10">
    <property type="entry name" value="PPM-type phosphatase domain"/>
    <property type="match status" value="1"/>
</dbReference>
<accession>A0A6G4AHN4</accession>
<dbReference type="InterPro" id="IPR003594">
    <property type="entry name" value="HATPase_dom"/>
</dbReference>
<sequence length="710" mass="72814">MGTSSSATSGGSVEGGGVVLPVGGGVGPVRTSASARVSLPCSPLAASAARRFVRAALADWAALEVPAADRVTDQVADEAVLLVSELVTNAVVHAGTAVEVSCALDVSDREGEPPSLVVEVTDHHPTRVVRGDPPDADEPPEYAGGHGLRLVAEVAESWGTTYRRATKSVWFQMAVAPTGPAAAGGMGSAFMDAAAAVDAMDAMDAVDAATATANAAAAGPDGGFGPGAVPEGLGPVGDDRKEAVEAVEAVEIVAPGQGLVPVRRDPEWIQRGALSFLAEASDLLAGQFDEDMVTSLAGQLLVPRLADWCAIWLDSTSGPPRLARVWHASEGRIEGLRQVLEKEPPHVPTAVRGGAVEWPWPADPAAYGPGGAALACRLVAGGRALGTLLLGRAGLVRMPAEVVGLIEDFARRVALALASARRYTRQATISRVLQRGLLPSVIPRIPGVESAVVYEPTGEISAGGDFYDVFPAGDGRWCFVLGDVCGNGPEAAVVTGLVRPWLRLLAREGYGVGEVLDRLNQLLGEEAVEQAVEGAAEAVVAGVEAVGGSAGVVELVDGGLVGGAGLPAGGGVARFLSLLYGELEPLGDGLGARCTLASAGHPLPLVLRPDGEVRTVAAPQILLGVVDDVSYESESFDLTPGETLLCVTDGVTEHRSGDRQFDDEDGLAATFALCAGLSARQVAERVRRAVDEFAADPPDDDLAMLVLKVL</sequence>
<evidence type="ECO:0000256" key="1">
    <source>
        <dbReference type="ARBA" id="ARBA00022801"/>
    </source>
</evidence>
<reference evidence="3" key="1">
    <citation type="submission" date="2020-02" db="EMBL/GenBank/DDBJ databases">
        <title>A new Streptomyces sp. for controlling soil-borne diseases.</title>
        <authorList>
            <person name="Li X."/>
            <person name="Tian Y."/>
            <person name="Gao K."/>
        </authorList>
    </citation>
    <scope>NUCLEOTIDE SEQUENCE [LARGE SCALE GENOMIC DNA]</scope>
    <source>
        <strain evidence="3">0250</strain>
    </source>
</reference>
<dbReference type="InterPro" id="IPR029016">
    <property type="entry name" value="GAF-like_dom_sf"/>
</dbReference>
<gene>
    <name evidence="3" type="ORF">G4H13_21305</name>
</gene>
<dbReference type="PANTHER" id="PTHR43156:SF2">
    <property type="entry name" value="STAGE II SPORULATION PROTEIN E"/>
    <property type="match status" value="1"/>
</dbReference>
<dbReference type="PANTHER" id="PTHR43156">
    <property type="entry name" value="STAGE II SPORULATION PROTEIN E-RELATED"/>
    <property type="match status" value="1"/>
</dbReference>
<dbReference type="SMART" id="SM00331">
    <property type="entry name" value="PP2C_SIG"/>
    <property type="match status" value="1"/>
</dbReference>
<dbReference type="SUPFAM" id="SSF55781">
    <property type="entry name" value="GAF domain-like"/>
    <property type="match status" value="1"/>
</dbReference>
<evidence type="ECO:0000313" key="4">
    <source>
        <dbReference type="Proteomes" id="UP000476310"/>
    </source>
</evidence>
<dbReference type="Gene3D" id="3.30.565.10">
    <property type="entry name" value="Histidine kinase-like ATPase, C-terminal domain"/>
    <property type="match status" value="1"/>
</dbReference>
<dbReference type="CDD" id="cd16936">
    <property type="entry name" value="HATPase_RsbW-like"/>
    <property type="match status" value="1"/>
</dbReference>
<evidence type="ECO:0000313" key="3">
    <source>
        <dbReference type="EMBL" id="NEW72853.1"/>
    </source>
</evidence>
<dbReference type="Gene3D" id="3.30.450.40">
    <property type="match status" value="1"/>
</dbReference>
<dbReference type="GO" id="GO:0016791">
    <property type="term" value="F:phosphatase activity"/>
    <property type="evidence" value="ECO:0007669"/>
    <property type="project" value="TreeGrafter"/>
</dbReference>
<keyword evidence="1" id="KW-0378">Hydrolase</keyword>
<keyword evidence="4" id="KW-1185">Reference proteome</keyword>
<protein>
    <submittedName>
        <fullName evidence="3">SpoIIE family protein phosphatase</fullName>
    </submittedName>
</protein>
<dbReference type="InterPro" id="IPR036457">
    <property type="entry name" value="PPM-type-like_dom_sf"/>
</dbReference>
<comment type="caution">
    <text evidence="3">The sequence shown here is derived from an EMBL/GenBank/DDBJ whole genome shotgun (WGS) entry which is preliminary data.</text>
</comment>
<dbReference type="AlphaFoldDB" id="A0A6G4AHN4"/>
<dbReference type="Pfam" id="PF13581">
    <property type="entry name" value="HATPase_c_2"/>
    <property type="match status" value="1"/>
</dbReference>
<feature type="domain" description="PPM-type phosphatase" evidence="2">
    <location>
        <begin position="445"/>
        <end position="709"/>
    </location>
</feature>